<dbReference type="Proteomes" id="UP000295106">
    <property type="component" value="Unassembled WGS sequence"/>
</dbReference>
<name>A0A4R2MJ33_RUBGE</name>
<reference evidence="1 2" key="1">
    <citation type="submission" date="2019-03" db="EMBL/GenBank/DDBJ databases">
        <title>Genomic Encyclopedia of Type Strains, Phase IV (KMG-IV): sequencing the most valuable type-strain genomes for metagenomic binning, comparative biology and taxonomic classification.</title>
        <authorList>
            <person name="Goeker M."/>
        </authorList>
    </citation>
    <scope>NUCLEOTIDE SEQUENCE [LARGE SCALE GENOMIC DNA]</scope>
    <source>
        <strain evidence="1 2">DSM 1709</strain>
    </source>
</reference>
<dbReference type="EMBL" id="SLXD01000001">
    <property type="protein sequence ID" value="TCP05305.1"/>
    <property type="molecule type" value="Genomic_DNA"/>
</dbReference>
<proteinExistence type="predicted"/>
<evidence type="ECO:0000313" key="1">
    <source>
        <dbReference type="EMBL" id="TCP05305.1"/>
    </source>
</evidence>
<evidence type="ECO:0000313" key="2">
    <source>
        <dbReference type="Proteomes" id="UP000295106"/>
    </source>
</evidence>
<comment type="caution">
    <text evidence="1">The sequence shown here is derived from an EMBL/GenBank/DDBJ whole genome shotgun (WGS) entry which is preliminary data.</text>
</comment>
<protein>
    <recommendedName>
        <fullName evidence="3">Pathogenicity locus</fullName>
    </recommendedName>
</protein>
<evidence type="ECO:0008006" key="3">
    <source>
        <dbReference type="Google" id="ProtNLM"/>
    </source>
</evidence>
<sequence length="88" mass="9343">MPMSDPLHFAAHEREILLATRGVGPRVVERLEQMGIRSLAALADADARDLLEQGARLSGSSCWKNSPQARAAIQAAIAAALACVHGVR</sequence>
<dbReference type="Gene3D" id="1.10.150.20">
    <property type="entry name" value="5' to 3' exonuclease, C-terminal subdomain"/>
    <property type="match status" value="1"/>
</dbReference>
<dbReference type="OrthoDB" id="4467269at2"/>
<accession>A0A4R2MJ33</accession>
<dbReference type="AlphaFoldDB" id="A0A4R2MJ33"/>
<gene>
    <name evidence="1" type="ORF">EV684_101177</name>
</gene>
<organism evidence="1 2">
    <name type="scientific">Rubrivivax gelatinosus</name>
    <name type="common">Rhodocyclus gelatinosus</name>
    <name type="synonym">Rhodopseudomonas gelatinosa</name>
    <dbReference type="NCBI Taxonomy" id="28068"/>
    <lineage>
        <taxon>Bacteria</taxon>
        <taxon>Pseudomonadati</taxon>
        <taxon>Pseudomonadota</taxon>
        <taxon>Betaproteobacteria</taxon>
        <taxon>Burkholderiales</taxon>
        <taxon>Sphaerotilaceae</taxon>
        <taxon>Rubrivivax</taxon>
    </lineage>
</organism>